<protein>
    <submittedName>
        <fullName evidence="2">Adenylate and Guanylate cyclase catalytic domain-containing protein</fullName>
    </submittedName>
</protein>
<dbReference type="GO" id="GO:0004016">
    <property type="term" value="F:adenylate cyclase activity"/>
    <property type="evidence" value="ECO:0007669"/>
    <property type="project" value="UniProtKB-ARBA"/>
</dbReference>
<dbReference type="InterPro" id="IPR029787">
    <property type="entry name" value="Nucleotide_cyclase"/>
</dbReference>
<accession>A0A1M5DJU5</accession>
<dbReference type="RefSeq" id="WP_072836400.1">
    <property type="nucleotide sequence ID" value="NZ_FQUU01000015.1"/>
</dbReference>
<proteinExistence type="predicted"/>
<dbReference type="Gene3D" id="3.30.70.1230">
    <property type="entry name" value="Nucleotide cyclase"/>
    <property type="match status" value="1"/>
</dbReference>
<dbReference type="InterPro" id="IPR001054">
    <property type="entry name" value="A/G_cyclase"/>
</dbReference>
<evidence type="ECO:0000259" key="1">
    <source>
        <dbReference type="PROSITE" id="PS50125"/>
    </source>
</evidence>
<name>A0A1M5DJU5_9BACT</name>
<dbReference type="EMBL" id="FQUU01000015">
    <property type="protein sequence ID" value="SHF67253.1"/>
    <property type="molecule type" value="Genomic_DNA"/>
</dbReference>
<dbReference type="GO" id="GO:0009190">
    <property type="term" value="P:cyclic nucleotide biosynthetic process"/>
    <property type="evidence" value="ECO:0007669"/>
    <property type="project" value="InterPro"/>
</dbReference>
<gene>
    <name evidence="2" type="ORF">SAMN02745131_03261</name>
</gene>
<dbReference type="PROSITE" id="PS50125">
    <property type="entry name" value="GUANYLATE_CYCLASE_2"/>
    <property type="match status" value="1"/>
</dbReference>
<dbReference type="Proteomes" id="UP000184048">
    <property type="component" value="Unassembled WGS sequence"/>
</dbReference>
<feature type="domain" description="Guanylate cyclase" evidence="1">
    <location>
        <begin position="6"/>
        <end position="114"/>
    </location>
</feature>
<evidence type="ECO:0000313" key="3">
    <source>
        <dbReference type="Proteomes" id="UP000184048"/>
    </source>
</evidence>
<evidence type="ECO:0000313" key="2">
    <source>
        <dbReference type="EMBL" id="SHF67253.1"/>
    </source>
</evidence>
<reference evidence="2 3" key="1">
    <citation type="submission" date="2016-11" db="EMBL/GenBank/DDBJ databases">
        <authorList>
            <person name="Jaros S."/>
            <person name="Januszkiewicz K."/>
            <person name="Wedrychowicz H."/>
        </authorList>
    </citation>
    <scope>NUCLEOTIDE SEQUENCE [LARGE SCALE GENOMIC DNA]</scope>
    <source>
        <strain evidence="2 3">DSM 18119</strain>
    </source>
</reference>
<dbReference type="GO" id="GO:0035556">
    <property type="term" value="P:intracellular signal transduction"/>
    <property type="evidence" value="ECO:0007669"/>
    <property type="project" value="InterPro"/>
</dbReference>
<dbReference type="AlphaFoldDB" id="A0A1M5DJU5"/>
<organism evidence="2 3">
    <name type="scientific">Flavisolibacter ginsengisoli DSM 18119</name>
    <dbReference type="NCBI Taxonomy" id="1121884"/>
    <lineage>
        <taxon>Bacteria</taxon>
        <taxon>Pseudomonadati</taxon>
        <taxon>Bacteroidota</taxon>
        <taxon>Chitinophagia</taxon>
        <taxon>Chitinophagales</taxon>
        <taxon>Chitinophagaceae</taxon>
        <taxon>Flavisolibacter</taxon>
    </lineage>
</organism>
<keyword evidence="3" id="KW-1185">Reference proteome</keyword>
<dbReference type="STRING" id="1121884.SAMN02745131_03261"/>
<dbReference type="SUPFAM" id="SSF55073">
    <property type="entry name" value="Nucleotide cyclase"/>
    <property type="match status" value="1"/>
</dbReference>
<sequence length="219" mass="24017">MEESIAILMADLSGYTALTETHGAASAADLIDRYLEIVQVCLVGDSELKERTGDEVMIVSASADFLLSTAFMLMKHTSREDNFLQVHGGLHYGKVLKRNGSYFGSAINLTSRIAAKASPGTFWCSDDFLEAVTDISTFALEPKGKHRFKNMAEEKDIAELVNPKAISFFVDPVCRMLILDKAAAIQHPERPEVFFCSEACLQTFATRPLTDPSVGKLST</sequence>
<dbReference type="CDD" id="cd07302">
    <property type="entry name" value="CHD"/>
    <property type="match status" value="1"/>
</dbReference>